<dbReference type="Pfam" id="PF13489">
    <property type="entry name" value="Methyltransf_23"/>
    <property type="match status" value="1"/>
</dbReference>
<reference evidence="3 4" key="1">
    <citation type="submission" date="2024-09" db="EMBL/GenBank/DDBJ databases">
        <title>Itraconazole resistance in Madurella fahalii resulting from another homologue of gene encoding cytochrome P450 14-alpha sterol demethylase (CYP51).</title>
        <authorList>
            <person name="Yoshioka I."/>
            <person name="Fahal A.H."/>
            <person name="Kaneko S."/>
            <person name="Yaguchi T."/>
        </authorList>
    </citation>
    <scope>NUCLEOTIDE SEQUENCE [LARGE SCALE GENOMIC DNA]</scope>
    <source>
        <strain evidence="3 4">IFM 68171</strain>
    </source>
</reference>
<evidence type="ECO:0000256" key="1">
    <source>
        <dbReference type="ARBA" id="ARBA00038158"/>
    </source>
</evidence>
<accession>A0ABQ0GQ46</accession>
<proteinExistence type="inferred from homology"/>
<organism evidence="3 4">
    <name type="scientific">Madurella fahalii</name>
    <dbReference type="NCBI Taxonomy" id="1157608"/>
    <lineage>
        <taxon>Eukaryota</taxon>
        <taxon>Fungi</taxon>
        <taxon>Dikarya</taxon>
        <taxon>Ascomycota</taxon>
        <taxon>Pezizomycotina</taxon>
        <taxon>Sordariomycetes</taxon>
        <taxon>Sordariomycetidae</taxon>
        <taxon>Sordariales</taxon>
        <taxon>Sordariales incertae sedis</taxon>
        <taxon>Madurella</taxon>
    </lineage>
</organism>
<evidence type="ECO:0000313" key="4">
    <source>
        <dbReference type="Proteomes" id="UP001628179"/>
    </source>
</evidence>
<evidence type="ECO:0000256" key="2">
    <source>
        <dbReference type="SAM" id="MobiDB-lite"/>
    </source>
</evidence>
<name>A0ABQ0GQ46_9PEZI</name>
<dbReference type="SUPFAM" id="SSF53335">
    <property type="entry name" value="S-adenosyl-L-methionine-dependent methyltransferases"/>
    <property type="match status" value="1"/>
</dbReference>
<dbReference type="RefSeq" id="XP_070921591.1">
    <property type="nucleotide sequence ID" value="XM_071065490.1"/>
</dbReference>
<comment type="similarity">
    <text evidence="1">Belongs to the methyltransferase superfamily. LaeA methyltransferase family.</text>
</comment>
<feature type="region of interest" description="Disordered" evidence="2">
    <location>
        <begin position="1"/>
        <end position="59"/>
    </location>
</feature>
<keyword evidence="4" id="KW-1185">Reference proteome</keyword>
<feature type="compositionally biased region" description="Acidic residues" evidence="2">
    <location>
        <begin position="43"/>
        <end position="59"/>
    </location>
</feature>
<dbReference type="Proteomes" id="UP001628179">
    <property type="component" value="Unassembled WGS sequence"/>
</dbReference>
<dbReference type="InterPro" id="IPR029063">
    <property type="entry name" value="SAM-dependent_MTases_sf"/>
</dbReference>
<evidence type="ECO:0000313" key="3">
    <source>
        <dbReference type="EMBL" id="GAB1319861.1"/>
    </source>
</evidence>
<protein>
    <submittedName>
        <fullName evidence="3">Phosphoethanolamine n-methyltransferase 3</fullName>
    </submittedName>
</protein>
<comment type="caution">
    <text evidence="3">The sequence shown here is derived from an EMBL/GenBank/DDBJ whole genome shotgun (WGS) entry which is preliminary data.</text>
</comment>
<dbReference type="Gene3D" id="3.40.50.150">
    <property type="entry name" value="Vaccinia Virus protein VP39"/>
    <property type="match status" value="1"/>
</dbReference>
<dbReference type="EMBL" id="BAAFSV010000006">
    <property type="protein sequence ID" value="GAB1319861.1"/>
    <property type="molecule type" value="Genomic_DNA"/>
</dbReference>
<dbReference type="PANTHER" id="PTHR43591:SF10">
    <property type="entry name" value="ABC TRANSMEMBRANE TYPE-1 DOMAIN-CONTAINING PROTEIN-RELATED"/>
    <property type="match status" value="1"/>
</dbReference>
<dbReference type="CDD" id="cd02440">
    <property type="entry name" value="AdoMet_MTases"/>
    <property type="match status" value="1"/>
</dbReference>
<dbReference type="PANTHER" id="PTHR43591">
    <property type="entry name" value="METHYLTRANSFERASE"/>
    <property type="match status" value="1"/>
</dbReference>
<feature type="compositionally biased region" description="Low complexity" evidence="2">
    <location>
        <begin position="1"/>
        <end position="21"/>
    </location>
</feature>
<sequence length="360" mass="40013">MSNQQVPATESEAEPAAPVAPETDEGDPSVLPAQDRPQPEDQRNDDDDDPHSLYGDDDISSTASLTASILEYRTINGRTYHSNFGDAEYWGANDEAQNESLDIIHHVLTLLLDGELCKAPISSNVQKVLDVGTGTGLWAIDFGDKYPNAEVIGTDLSPIQPSWVPPNVIFQIDDCTQEWTFAENSFDFVHIRWLFGSIKDWDALYCQAYRALKPGGWIESHEASVNFRSDDGSVNDKTAMGQFGKFFADGGKKMGRSMTIVEDGVQRKGIEAAGFVNINEEDYKSPFGDWPKDPKMKEIGGFQRLATANDTAGSMLYLGTLLGWAPEEVQVYAANLRREFRSPNIHAYYMQKIVWAQKPE</sequence>
<dbReference type="GeneID" id="98180813"/>
<gene>
    <name evidence="3" type="ORF">MFIFM68171_10071</name>
</gene>